<dbReference type="Gene3D" id="2.180.10.10">
    <property type="entry name" value="RHS repeat-associated core"/>
    <property type="match status" value="1"/>
</dbReference>
<keyword evidence="1" id="KW-0677">Repeat</keyword>
<dbReference type="Pfam" id="PF03527">
    <property type="entry name" value="RHS"/>
    <property type="match status" value="1"/>
</dbReference>
<dbReference type="PRINTS" id="PR00394">
    <property type="entry name" value="RHSPROTEIN"/>
</dbReference>
<reference evidence="5 6" key="1">
    <citation type="submission" date="2018-08" db="EMBL/GenBank/DDBJ databases">
        <title>Draft genome sequence of the cyanotroph, Pseudomonas monteilii BCN3.</title>
        <authorList>
            <person name="Jones L.B."/>
            <person name="Kunz D.A."/>
        </authorList>
    </citation>
    <scope>NUCLEOTIDE SEQUENCE [LARGE SCALE GENOMIC DNA]</scope>
    <source>
        <strain evidence="5 6">BCN3</strain>
    </source>
</reference>
<feature type="region of interest" description="Disordered" evidence="2">
    <location>
        <begin position="68"/>
        <end position="88"/>
    </location>
</feature>
<dbReference type="Pfam" id="PF25023">
    <property type="entry name" value="TEN_YD-shell"/>
    <property type="match status" value="1"/>
</dbReference>
<dbReference type="InterPro" id="IPR050708">
    <property type="entry name" value="T6SS_VgrG/RHS"/>
</dbReference>
<dbReference type="InterPro" id="IPR001826">
    <property type="entry name" value="RHS"/>
</dbReference>
<accession>A0A399LXP3</accession>
<dbReference type="AlphaFoldDB" id="A0A399LXP3"/>
<evidence type="ECO:0000256" key="2">
    <source>
        <dbReference type="SAM" id="MobiDB-lite"/>
    </source>
</evidence>
<evidence type="ECO:0000313" key="6">
    <source>
        <dbReference type="Proteomes" id="UP000265875"/>
    </source>
</evidence>
<dbReference type="NCBIfam" id="TIGR03696">
    <property type="entry name" value="Rhs_assc_core"/>
    <property type="match status" value="1"/>
</dbReference>
<dbReference type="PANTHER" id="PTHR32305">
    <property type="match status" value="1"/>
</dbReference>
<evidence type="ECO:0000313" key="5">
    <source>
        <dbReference type="EMBL" id="RII74152.1"/>
    </source>
</evidence>
<name>A0A399LXP3_9PSED</name>
<protein>
    <recommendedName>
        <fullName evidence="7">RHS repeat-associated core domain-containing protein</fullName>
    </recommendedName>
</protein>
<dbReference type="InterPro" id="IPR056823">
    <property type="entry name" value="TEN-like_YD-shell"/>
</dbReference>
<evidence type="ECO:0000259" key="3">
    <source>
        <dbReference type="Pfam" id="PF03527"/>
    </source>
</evidence>
<feature type="domain" description="Teneurin-like YD-shell" evidence="4">
    <location>
        <begin position="39"/>
        <end position="155"/>
    </location>
</feature>
<feature type="domain" description="RHS protein conserved region" evidence="3">
    <location>
        <begin position="263"/>
        <end position="293"/>
    </location>
</feature>
<gene>
    <name evidence="5" type="ORF">D0894_27975</name>
</gene>
<sequence>MSVAAAPNFRLRPDPLVLISVGIRGLMTLAYQRESKRIEARSYRYDPVGRLLEARHNYEKETFAFDPASNLLDPEAPPGPNPHSPRKLMDNVLRSYCGTQYRYDERGNLQERIENGKTGKFTWDLYDRLRRYEDDRLVVEFGYDALGRRVYKDSRSKYRNRVQAGPVWNENARRALDEKLGCDLTLFIWDGDTLAFEQRGREGKGRTTHYVFEPGSFIPVAQGVMNHIEEMLHQPRYAFPYDIDRDPVWQHKPTPKPFDTFCWYQCDQLGTPTEVTNTEGQIYWQKNHKAWGSPATRNCLEERDISNNLRFQGQSVDIETGLHYNRYRYYDPTTGRYISKDPIGFIGGLNIYEFAINPVAWIAPYGLKKKQPSTCCPAEVDPCAPDGKTHIVYQAEDPKNPGYIYTGKASGYGSATQVLERRFSGGHHRGIDKKDAFVVHETDSYATVRGIEHLEYTNLMGGATKQNNPISPRNRNRTTYIDCAKRHLSK</sequence>
<evidence type="ECO:0000259" key="4">
    <source>
        <dbReference type="Pfam" id="PF25023"/>
    </source>
</evidence>
<evidence type="ECO:0000256" key="1">
    <source>
        <dbReference type="ARBA" id="ARBA00022737"/>
    </source>
</evidence>
<dbReference type="InterPro" id="IPR022385">
    <property type="entry name" value="Rhs_assc_core"/>
</dbReference>
<comment type="caution">
    <text evidence="5">The sequence shown here is derived from an EMBL/GenBank/DDBJ whole genome shotgun (WGS) entry which is preliminary data.</text>
</comment>
<organism evidence="5 6">
    <name type="scientific">Pseudomonas monteilii</name>
    <dbReference type="NCBI Taxonomy" id="76759"/>
    <lineage>
        <taxon>Bacteria</taxon>
        <taxon>Pseudomonadati</taxon>
        <taxon>Pseudomonadota</taxon>
        <taxon>Gammaproteobacteria</taxon>
        <taxon>Pseudomonadales</taxon>
        <taxon>Pseudomonadaceae</taxon>
        <taxon>Pseudomonas</taxon>
    </lineage>
</organism>
<dbReference type="EMBL" id="QWLL01000085">
    <property type="protein sequence ID" value="RII74152.1"/>
    <property type="molecule type" value="Genomic_DNA"/>
</dbReference>
<dbReference type="Proteomes" id="UP000265875">
    <property type="component" value="Unassembled WGS sequence"/>
</dbReference>
<dbReference type="PANTHER" id="PTHR32305:SF15">
    <property type="entry name" value="PROTEIN RHSA-RELATED"/>
    <property type="match status" value="1"/>
</dbReference>
<proteinExistence type="predicted"/>
<evidence type="ECO:0008006" key="7">
    <source>
        <dbReference type="Google" id="ProtNLM"/>
    </source>
</evidence>